<evidence type="ECO:0000256" key="7">
    <source>
        <dbReference type="ARBA" id="ARBA00022771"/>
    </source>
</evidence>
<keyword evidence="4" id="KW-0597">Phosphoprotein</keyword>
<dbReference type="InterPro" id="IPR004170">
    <property type="entry name" value="WWE_dom"/>
</dbReference>
<sequence>MSDPTVIAFLTKLLCKHGGRLPRDVLPQFLELSTEQIDQILQDEPHRFPQVGGLVLAQTAARICSKYLKNEPEEECDKLHLCRHYLQGRCWRNRRPPCTFSHDIFSSHNQLALKANGISGLNDDEIKVLLLQNDNQLLPEVCVKYLHDQCNLGKDCSRLHICGYFTRGECNRRACKRSHHLMEFCSDLLLGRCRMSEVSVQNFQMISSVRHNEHLQSRRKEPEKRNPAGRRGRGRPTYRIREDSQDVSRGRQQERTGSKNRERSSSRLTSKSMDSLGWSGDDDGEVQKFLLDQIMDDWFKRDNDSSPNLATKSSSILQFMHYSTPTVSTHIYRSDIQSKLPAALPKVSSQPEIPDGILSSSSTSSAPQPKQTITPVTTAGTVNAPSTISAGSCRLANVPDDGPTVSAYNKSPTVVNPSTTLSKDSSVPLEKPVMTPSTSPYSASPAVTAIGPFTSTATSPSIAPSPSYSRLVDSPTKGPSVPLEKPVMTPAASPYSASPPAVTAIGLVTSPAANPSTAPSPSYSRLLDSPTKGPSVSLEKPVMTPAASPYSTPPAVTAIGPVTSPAASPSTAPSPSYSRLLDSPTKGPSVPLEKSVQSSVRSAGYYTSMYGATYVLPKSTEPDIALVICLSNVWKHCKLGKLCPHLHYYLPYCWQINKGTGWEDLSNMEEIERQYCEPKMDRIPMIDFLTMRSGMHRVRRLSTVSSVEKPSEYVLTTEWLWYWRDEYGTWTQYGHSNVKQVSANILSSDFENIYLSDSTADITFIAGNQSYEINFREMKQKNLQHKTEKDVRRRPRFVSFEDVKLLKGRQKEQMKKNNHGRDVKEVRLFHGTEKLHIDAICNQNFDWRIWGTHGTVYGQDASYSHNYCTPTPSGIRMMFVAHILVGDYVVGNSQMKRPPQRPGSSTQYYDSCVDDVFRPSIFVVFEKHQIYPEYLLEYEEKQKQSCVIY</sequence>
<dbReference type="InterPro" id="IPR041360">
    <property type="entry name" value="ZAP_HTH"/>
</dbReference>
<evidence type="ECO:0000259" key="13">
    <source>
        <dbReference type="PROSITE" id="PS50103"/>
    </source>
</evidence>
<dbReference type="Pfam" id="PF23466">
    <property type="entry name" value="WWE_4"/>
    <property type="match status" value="1"/>
</dbReference>
<keyword evidence="17" id="KW-1185">Reference proteome</keyword>
<feature type="region of interest" description="Disordered" evidence="12">
    <location>
        <begin position="457"/>
        <end position="481"/>
    </location>
</feature>
<keyword evidence="6" id="KW-0677">Repeat</keyword>
<dbReference type="OrthoDB" id="6133115at2759"/>
<feature type="compositionally biased region" description="Basic and acidic residues" evidence="12">
    <location>
        <begin position="239"/>
        <end position="265"/>
    </location>
</feature>
<dbReference type="Pfam" id="PF00644">
    <property type="entry name" value="PARP"/>
    <property type="match status" value="1"/>
</dbReference>
<evidence type="ECO:0000256" key="2">
    <source>
        <dbReference type="ARBA" id="ARBA00004496"/>
    </source>
</evidence>
<feature type="compositionally biased region" description="Basic residues" evidence="12">
    <location>
        <begin position="227"/>
        <end position="238"/>
    </location>
</feature>
<keyword evidence="7 11" id="KW-0863">Zinc-finger</keyword>
<reference evidence="16" key="1">
    <citation type="thesis" date="2020" institute="ProQuest LLC" country="789 East Eisenhower Parkway, Ann Arbor, MI, USA">
        <title>Comparative Genomics and Chromosome Evolution.</title>
        <authorList>
            <person name="Mudd A.B."/>
        </authorList>
    </citation>
    <scope>NUCLEOTIDE SEQUENCE</scope>
    <source>
        <strain evidence="16">HN-11 Male</strain>
        <tissue evidence="16">Kidney and liver</tissue>
    </source>
</reference>
<dbReference type="PANTHER" id="PTHR45740">
    <property type="entry name" value="POLY [ADP-RIBOSE] POLYMERASE"/>
    <property type="match status" value="1"/>
</dbReference>
<organism evidence="16 17">
    <name type="scientific">Eleutherodactylus coqui</name>
    <name type="common">Puerto Rican coqui</name>
    <dbReference type="NCBI Taxonomy" id="57060"/>
    <lineage>
        <taxon>Eukaryota</taxon>
        <taxon>Metazoa</taxon>
        <taxon>Chordata</taxon>
        <taxon>Craniata</taxon>
        <taxon>Vertebrata</taxon>
        <taxon>Euteleostomi</taxon>
        <taxon>Amphibia</taxon>
        <taxon>Batrachia</taxon>
        <taxon>Anura</taxon>
        <taxon>Neobatrachia</taxon>
        <taxon>Hyloidea</taxon>
        <taxon>Eleutherodactylidae</taxon>
        <taxon>Eleutherodactylinae</taxon>
        <taxon>Eleutherodactylus</taxon>
        <taxon>Eleutherodactylus</taxon>
    </lineage>
</organism>
<comment type="caution">
    <text evidence="16">The sequence shown here is derived from an EMBL/GenBank/DDBJ whole genome shotgun (WGS) entry which is preliminary data.</text>
</comment>
<evidence type="ECO:0000256" key="5">
    <source>
        <dbReference type="ARBA" id="ARBA00022723"/>
    </source>
</evidence>
<evidence type="ECO:0000256" key="1">
    <source>
        <dbReference type="ARBA" id="ARBA00004123"/>
    </source>
</evidence>
<evidence type="ECO:0008006" key="18">
    <source>
        <dbReference type="Google" id="ProtNLM"/>
    </source>
</evidence>
<dbReference type="InterPro" id="IPR037197">
    <property type="entry name" value="WWE_dom_sf"/>
</dbReference>
<gene>
    <name evidence="16" type="ORF">GDO78_020591</name>
</gene>
<dbReference type="Gene3D" id="3.30.720.50">
    <property type="match status" value="1"/>
</dbReference>
<name>A0A8J6JV24_ELECQ</name>
<feature type="region of interest" description="Disordered" evidence="12">
    <location>
        <begin position="346"/>
        <end position="373"/>
    </location>
</feature>
<protein>
    <recommendedName>
        <fullName evidence="18">CCCH-type zinc finger antiviral protein</fullName>
    </recommendedName>
</protein>
<dbReference type="PANTHER" id="PTHR45740:SF20">
    <property type="entry name" value="POLY [ADP-RIBOSE] POLYMERASE"/>
    <property type="match status" value="1"/>
</dbReference>
<proteinExistence type="inferred from homology"/>
<dbReference type="CDD" id="cd01439">
    <property type="entry name" value="TCCD_inducible_PARP_like"/>
    <property type="match status" value="1"/>
</dbReference>
<evidence type="ECO:0000256" key="4">
    <source>
        <dbReference type="ARBA" id="ARBA00022553"/>
    </source>
</evidence>
<dbReference type="GO" id="GO:0003950">
    <property type="term" value="F:NAD+ poly-ADP-ribosyltransferase activity"/>
    <property type="evidence" value="ECO:0007669"/>
    <property type="project" value="InterPro"/>
</dbReference>
<keyword evidence="8 11" id="KW-0862">Zinc</keyword>
<evidence type="ECO:0000259" key="14">
    <source>
        <dbReference type="PROSITE" id="PS50918"/>
    </source>
</evidence>
<dbReference type="SUPFAM" id="SSF117839">
    <property type="entry name" value="WWE domain"/>
    <property type="match status" value="1"/>
</dbReference>
<feature type="domain" description="WWE" evidence="14">
    <location>
        <begin position="706"/>
        <end position="793"/>
    </location>
</feature>
<feature type="region of interest" description="Disordered" evidence="12">
    <location>
        <begin position="561"/>
        <end position="594"/>
    </location>
</feature>
<comment type="subcellular location">
    <subcellularLocation>
        <location evidence="2">Cytoplasm</location>
    </subcellularLocation>
    <subcellularLocation>
        <location evidence="1">Nucleus</location>
    </subcellularLocation>
</comment>
<dbReference type="InterPro" id="IPR036388">
    <property type="entry name" value="WH-like_DNA-bd_sf"/>
</dbReference>
<dbReference type="AlphaFoldDB" id="A0A8J6JV24"/>
<feature type="zinc finger region" description="C3H1-type" evidence="11">
    <location>
        <begin position="81"/>
        <end position="105"/>
    </location>
</feature>
<evidence type="ECO:0000256" key="12">
    <source>
        <dbReference type="SAM" id="MobiDB-lite"/>
    </source>
</evidence>
<evidence type="ECO:0000313" key="17">
    <source>
        <dbReference type="Proteomes" id="UP000770717"/>
    </source>
</evidence>
<keyword evidence="5 11" id="KW-0479">Metal-binding</keyword>
<feature type="region of interest" description="Disordered" evidence="12">
    <location>
        <begin position="209"/>
        <end position="280"/>
    </location>
</feature>
<keyword evidence="3" id="KW-0963">Cytoplasm</keyword>
<feature type="compositionally biased region" description="Low complexity" evidence="12">
    <location>
        <begin position="513"/>
        <end position="522"/>
    </location>
</feature>
<dbReference type="GO" id="GO:1990404">
    <property type="term" value="F:NAD+-protein mono-ADP-ribosyltransferase activity"/>
    <property type="evidence" value="ECO:0007669"/>
    <property type="project" value="TreeGrafter"/>
</dbReference>
<feature type="compositionally biased region" description="Polar residues" evidence="12">
    <location>
        <begin position="407"/>
        <end position="425"/>
    </location>
</feature>
<feature type="domain" description="PARP catalytic" evidence="15">
    <location>
        <begin position="748"/>
        <end position="949"/>
    </location>
</feature>
<dbReference type="Gene3D" id="3.30.1370.210">
    <property type="match status" value="1"/>
</dbReference>
<dbReference type="PROSITE" id="PS51059">
    <property type="entry name" value="PARP_CATALYTIC"/>
    <property type="match status" value="1"/>
</dbReference>
<dbReference type="InterPro" id="IPR000571">
    <property type="entry name" value="Znf_CCCH"/>
</dbReference>
<keyword evidence="9" id="KW-0539">Nucleus</keyword>
<dbReference type="Gene3D" id="3.90.228.10">
    <property type="match status" value="1"/>
</dbReference>
<feature type="region of interest" description="Disordered" evidence="12">
    <location>
        <begin position="513"/>
        <end position="540"/>
    </location>
</feature>
<dbReference type="PROSITE" id="PS50103">
    <property type="entry name" value="ZF_C3H1"/>
    <property type="match status" value="1"/>
</dbReference>
<dbReference type="EMBL" id="WNTK01000065">
    <property type="protein sequence ID" value="KAG9472248.1"/>
    <property type="molecule type" value="Genomic_DNA"/>
</dbReference>
<dbReference type="Pfam" id="PF25261">
    <property type="entry name" value="zf-CCCH_PARP12"/>
    <property type="match status" value="1"/>
</dbReference>
<dbReference type="Gene3D" id="1.10.10.10">
    <property type="entry name" value="Winged helix-like DNA-binding domain superfamily/Winged helix DNA-binding domain"/>
    <property type="match status" value="1"/>
</dbReference>
<dbReference type="InterPro" id="IPR051712">
    <property type="entry name" value="ARTD-AVP"/>
</dbReference>
<feature type="compositionally biased region" description="Low complexity" evidence="12">
    <location>
        <begin position="457"/>
        <end position="469"/>
    </location>
</feature>
<feature type="compositionally biased region" description="Low complexity" evidence="12">
    <location>
        <begin position="561"/>
        <end position="576"/>
    </location>
</feature>
<dbReference type="PROSITE" id="PS50918">
    <property type="entry name" value="WWE"/>
    <property type="match status" value="1"/>
</dbReference>
<evidence type="ECO:0000259" key="15">
    <source>
        <dbReference type="PROSITE" id="PS51059"/>
    </source>
</evidence>
<evidence type="ECO:0000256" key="6">
    <source>
        <dbReference type="ARBA" id="ARBA00022737"/>
    </source>
</evidence>
<feature type="region of interest" description="Disordered" evidence="12">
    <location>
        <begin position="407"/>
        <end position="442"/>
    </location>
</feature>
<dbReference type="GO" id="GO:0008270">
    <property type="term" value="F:zinc ion binding"/>
    <property type="evidence" value="ECO:0007669"/>
    <property type="project" value="UniProtKB-KW"/>
</dbReference>
<dbReference type="Pfam" id="PF02825">
    <property type="entry name" value="WWE"/>
    <property type="match status" value="1"/>
</dbReference>
<feature type="compositionally biased region" description="Basic and acidic residues" evidence="12">
    <location>
        <begin position="210"/>
        <end position="226"/>
    </location>
</feature>
<evidence type="ECO:0000256" key="11">
    <source>
        <dbReference type="PROSITE-ProRule" id="PRU00723"/>
    </source>
</evidence>
<evidence type="ECO:0000256" key="8">
    <source>
        <dbReference type="ARBA" id="ARBA00022833"/>
    </source>
</evidence>
<dbReference type="Proteomes" id="UP000770717">
    <property type="component" value="Unassembled WGS sequence"/>
</dbReference>
<feature type="domain" description="C3H1-type" evidence="13">
    <location>
        <begin position="81"/>
        <end position="105"/>
    </location>
</feature>
<evidence type="ECO:0000256" key="3">
    <source>
        <dbReference type="ARBA" id="ARBA00022490"/>
    </source>
</evidence>
<evidence type="ECO:0000313" key="16">
    <source>
        <dbReference type="EMBL" id="KAG9472248.1"/>
    </source>
</evidence>
<dbReference type="InterPro" id="IPR012317">
    <property type="entry name" value="Poly(ADP-ribose)pol_cat_dom"/>
</dbReference>
<evidence type="ECO:0000256" key="9">
    <source>
        <dbReference type="ARBA" id="ARBA00023242"/>
    </source>
</evidence>
<dbReference type="GO" id="GO:0005737">
    <property type="term" value="C:cytoplasm"/>
    <property type="evidence" value="ECO:0007669"/>
    <property type="project" value="UniProtKB-SubCell"/>
</dbReference>
<evidence type="ECO:0000256" key="10">
    <source>
        <dbReference type="ARBA" id="ARBA00024347"/>
    </source>
</evidence>
<accession>A0A8J6JV24</accession>
<dbReference type="SUPFAM" id="SSF56399">
    <property type="entry name" value="ADP-ribosylation"/>
    <property type="match status" value="1"/>
</dbReference>
<comment type="similarity">
    <text evidence="10">Belongs to the ARTD/PARP family.</text>
</comment>
<dbReference type="Pfam" id="PF18606">
    <property type="entry name" value="HTH_53"/>
    <property type="match status" value="1"/>
</dbReference>
<dbReference type="InterPro" id="IPR057602">
    <property type="entry name" value="Zfn-CCCH_PARP12"/>
</dbReference>
<dbReference type="GO" id="GO:0005634">
    <property type="term" value="C:nucleus"/>
    <property type="evidence" value="ECO:0007669"/>
    <property type="project" value="UniProtKB-SubCell"/>
</dbReference>